<evidence type="ECO:0000256" key="2">
    <source>
        <dbReference type="SAM" id="Phobius"/>
    </source>
</evidence>
<dbReference type="EMBL" id="SKFG01000009">
    <property type="protein sequence ID" value="TCZ77451.1"/>
    <property type="molecule type" value="Genomic_DNA"/>
</dbReference>
<dbReference type="AlphaFoldDB" id="A0A4R4EGR6"/>
<keyword evidence="2" id="KW-0472">Membrane</keyword>
<comment type="caution">
    <text evidence="3">The sequence shown here is derived from an EMBL/GenBank/DDBJ whole genome shotgun (WGS) entry which is preliminary data.</text>
</comment>
<feature type="region of interest" description="Disordered" evidence="1">
    <location>
        <begin position="121"/>
        <end position="142"/>
    </location>
</feature>
<sequence>MGNWKSKMEKWFGTGPSGTKRTHTLMWLVLIALLGAALMIMNSFLSVKEVDPLTDRASPPAEITAPVTAKAKDNSAFREYEEVYEERLREILQKIVGVGDPEVMVTIESTEEVIVDKNTQDTQSVTNERDSNGASRTITENTRKNDSVLIQVSGNQQPHVLKYIKPKVRGVIVVAQGAENPAVKKMIIEAVERGVDVLAHRIAVWPRKQ</sequence>
<evidence type="ECO:0000313" key="4">
    <source>
        <dbReference type="Proteomes" id="UP000295418"/>
    </source>
</evidence>
<dbReference type="InterPro" id="IPR014195">
    <property type="entry name" value="Spore_III_AG"/>
</dbReference>
<dbReference type="NCBIfam" id="TIGR02830">
    <property type="entry name" value="spore_III_AG"/>
    <property type="match status" value="1"/>
</dbReference>
<accession>A0A4R4EGR6</accession>
<name>A0A4R4EGR6_9BACL</name>
<keyword evidence="2" id="KW-1133">Transmembrane helix</keyword>
<proteinExistence type="predicted"/>
<organism evidence="3 4">
    <name type="scientific">Paenibacillus albiflavus</name>
    <dbReference type="NCBI Taxonomy" id="2545760"/>
    <lineage>
        <taxon>Bacteria</taxon>
        <taxon>Bacillati</taxon>
        <taxon>Bacillota</taxon>
        <taxon>Bacilli</taxon>
        <taxon>Bacillales</taxon>
        <taxon>Paenibacillaceae</taxon>
        <taxon>Paenibacillus</taxon>
    </lineage>
</organism>
<dbReference type="Proteomes" id="UP000295418">
    <property type="component" value="Unassembled WGS sequence"/>
</dbReference>
<evidence type="ECO:0000256" key="1">
    <source>
        <dbReference type="SAM" id="MobiDB-lite"/>
    </source>
</evidence>
<protein>
    <submittedName>
        <fullName evidence="3">Stage III sporulation protein AG</fullName>
    </submittedName>
</protein>
<evidence type="ECO:0000313" key="3">
    <source>
        <dbReference type="EMBL" id="TCZ77451.1"/>
    </source>
</evidence>
<dbReference type="RefSeq" id="WP_132418022.1">
    <property type="nucleotide sequence ID" value="NZ_SKFG01000009.1"/>
</dbReference>
<feature type="transmembrane region" description="Helical" evidence="2">
    <location>
        <begin position="25"/>
        <end position="45"/>
    </location>
</feature>
<dbReference type="OrthoDB" id="2381602at2"/>
<keyword evidence="2" id="KW-0812">Transmembrane</keyword>
<reference evidence="3 4" key="1">
    <citation type="submission" date="2019-03" db="EMBL/GenBank/DDBJ databases">
        <authorList>
            <person name="Kim M.K.M."/>
        </authorList>
    </citation>
    <scope>NUCLEOTIDE SEQUENCE [LARGE SCALE GENOMIC DNA]</scope>
    <source>
        <strain evidence="3 4">18JY21-1</strain>
    </source>
</reference>
<gene>
    <name evidence="3" type="primary">spoIIIAG</name>
    <name evidence="3" type="ORF">E0485_10680</name>
</gene>
<feature type="compositionally biased region" description="Polar residues" evidence="1">
    <location>
        <begin position="121"/>
        <end position="140"/>
    </location>
</feature>
<keyword evidence="4" id="KW-1185">Reference proteome</keyword>